<reference evidence="2 3" key="1">
    <citation type="submission" date="2019-03" db="EMBL/GenBank/DDBJ databases">
        <title>Genomic Encyclopedia of Type Strains, Phase III (KMG-III): the genomes of soil and plant-associated and newly described type strains.</title>
        <authorList>
            <person name="Whitman W."/>
        </authorList>
    </citation>
    <scope>NUCLEOTIDE SEQUENCE [LARGE SCALE GENOMIC DNA]</scope>
    <source>
        <strain evidence="2 3">CGMCC 1.7660</strain>
    </source>
</reference>
<evidence type="ECO:0008006" key="4">
    <source>
        <dbReference type="Google" id="ProtNLM"/>
    </source>
</evidence>
<comment type="caution">
    <text evidence="2">The sequence shown here is derived from an EMBL/GenBank/DDBJ whole genome shotgun (WGS) entry which is preliminary data.</text>
</comment>
<evidence type="ECO:0000256" key="1">
    <source>
        <dbReference type="SAM" id="MobiDB-lite"/>
    </source>
</evidence>
<evidence type="ECO:0000313" key="3">
    <source>
        <dbReference type="Proteomes" id="UP000295783"/>
    </source>
</evidence>
<dbReference type="AlphaFoldDB" id="A0A4R6WVG7"/>
<feature type="compositionally biased region" description="Basic and acidic residues" evidence="1">
    <location>
        <begin position="83"/>
        <end position="99"/>
    </location>
</feature>
<sequence length="99" mass="11282">MELPVNPEFLTRDRAAQYITEHFGLPCAKKTLEKWAVTGGGPKFVRCGARVLYSPRDIEVWIRSRTSVPLESTSTRPVQAEPQHTHAENQAVERRIRPN</sequence>
<keyword evidence="3" id="KW-1185">Reference proteome</keyword>
<evidence type="ECO:0000313" key="2">
    <source>
        <dbReference type="EMBL" id="TDQ83072.1"/>
    </source>
</evidence>
<organism evidence="2 3">
    <name type="scientific">Dongia mobilis</name>
    <dbReference type="NCBI Taxonomy" id="578943"/>
    <lineage>
        <taxon>Bacteria</taxon>
        <taxon>Pseudomonadati</taxon>
        <taxon>Pseudomonadota</taxon>
        <taxon>Alphaproteobacteria</taxon>
        <taxon>Rhodospirillales</taxon>
        <taxon>Dongiaceae</taxon>
        <taxon>Dongia</taxon>
    </lineage>
</organism>
<feature type="region of interest" description="Disordered" evidence="1">
    <location>
        <begin position="69"/>
        <end position="99"/>
    </location>
</feature>
<dbReference type="EMBL" id="SNYW01000007">
    <property type="protein sequence ID" value="TDQ83072.1"/>
    <property type="molecule type" value="Genomic_DNA"/>
</dbReference>
<gene>
    <name evidence="2" type="ORF">A8950_1354</name>
</gene>
<proteinExistence type="predicted"/>
<dbReference type="Proteomes" id="UP000295783">
    <property type="component" value="Unassembled WGS sequence"/>
</dbReference>
<protein>
    <recommendedName>
        <fullName evidence="4">Helix-turn-helix protein</fullName>
    </recommendedName>
</protein>
<name>A0A4R6WVG7_9PROT</name>
<accession>A0A4R6WVG7</accession>